<feature type="transmembrane region" description="Helical" evidence="6">
    <location>
        <begin position="434"/>
        <end position="455"/>
    </location>
</feature>
<feature type="transmembrane region" description="Helical" evidence="6">
    <location>
        <begin position="497"/>
        <end position="516"/>
    </location>
</feature>
<evidence type="ECO:0000256" key="4">
    <source>
        <dbReference type="ARBA" id="ARBA00023136"/>
    </source>
</evidence>
<comment type="subcellular location">
    <subcellularLocation>
        <location evidence="1">Membrane</location>
        <topology evidence="1">Multi-pass membrane protein</topology>
    </subcellularLocation>
</comment>
<dbReference type="InterPro" id="IPR036259">
    <property type="entry name" value="MFS_trans_sf"/>
</dbReference>
<sequence>MAEKADTHSTSSLDAEKGVPLHQQQQQQKPTPTADHIEHYAQHTQGYSANLAAVQEAHGFKPEAGRLVVDPAEARVEYGEEVASRLKTNRKGTKILWPQPSDDPNDPQNWSPVKKNIQLLVLTMASFVPDFCSGLGIASLFNLAETFKTTTEEINNLTSNWSIFLLGPGGIAAVFFIKRFGRLPVLFWSQVIGLGFLIGCAVSPDLKTFAAMRCLTAFFSTAPQCVGLWTVCDLFPFHLQARKLNLWTMGFIVSPFISPFLLGYMIPTTNFRDVYWVGVAYCAIVVLLISFVMEETMYDRDVVPFPERHATGLKYRIDTLIGITGWKMRKYRCTWWESISSVFDIVWRPHVFLMLVFVGFLFGCGIGINVTQAVFIGSPPPLGYGYSPYATASLYATPIVAVILGELAGRYLNDGIADRLIKKNSGVFLAEMRLYTIYFAMPFYIVGFCLLGVAFQNKLSIAAVIFGWGMAEFGILILTVATYAYLNNCFPTRQGEVSALINLARTLGGFAIPYYQVPWSFTGGPKRVFGMEAGVGAALFIVIVIPLQFFGPSIRRRFSVQM</sequence>
<feature type="transmembrane region" description="Helical" evidence="6">
    <location>
        <begin position="161"/>
        <end position="178"/>
    </location>
</feature>
<evidence type="ECO:0000256" key="1">
    <source>
        <dbReference type="ARBA" id="ARBA00004141"/>
    </source>
</evidence>
<feature type="transmembrane region" description="Helical" evidence="6">
    <location>
        <begin position="244"/>
        <end position="262"/>
    </location>
</feature>
<dbReference type="InterPro" id="IPR011701">
    <property type="entry name" value="MFS"/>
</dbReference>
<evidence type="ECO:0000256" key="2">
    <source>
        <dbReference type="ARBA" id="ARBA00022692"/>
    </source>
</evidence>
<evidence type="ECO:0000313" key="7">
    <source>
        <dbReference type="EMBL" id="CDR37166.1"/>
    </source>
</evidence>
<name>A0A061AR08_RHOTO</name>
<evidence type="ECO:0000256" key="6">
    <source>
        <dbReference type="SAM" id="Phobius"/>
    </source>
</evidence>
<gene>
    <name evidence="7" type="ORF">RHTO0S_02e11474g</name>
</gene>
<evidence type="ECO:0000256" key="3">
    <source>
        <dbReference type="ARBA" id="ARBA00022989"/>
    </source>
</evidence>
<dbReference type="PANTHER" id="PTHR23502">
    <property type="entry name" value="MAJOR FACILITATOR SUPERFAMILY"/>
    <property type="match status" value="1"/>
</dbReference>
<reference evidence="7" key="1">
    <citation type="journal article" date="2014" name="Genome Announc.">
        <title>Draft genome sequence of Rhodosporidium toruloides CECT1137, an oleaginous yeast of biotechnological interest.</title>
        <authorList>
            <person name="Morin N."/>
            <person name="Calcas X."/>
            <person name="Devillers H."/>
            <person name="Durrens P."/>
            <person name="Sherman D.J."/>
            <person name="Nicaud J.-M."/>
            <person name="Neuveglise C."/>
        </authorList>
    </citation>
    <scope>NUCLEOTIDE SEQUENCE</scope>
    <source>
        <strain evidence="7">CECT1137</strain>
    </source>
</reference>
<accession>A0A061AR08</accession>
<keyword evidence="4 6" id="KW-0472">Membrane</keyword>
<dbReference type="EMBL" id="LK052937">
    <property type="protein sequence ID" value="CDR37166.1"/>
    <property type="molecule type" value="Genomic_DNA"/>
</dbReference>
<evidence type="ECO:0000256" key="5">
    <source>
        <dbReference type="SAM" id="MobiDB-lite"/>
    </source>
</evidence>
<dbReference type="PANTHER" id="PTHR23502:SF22">
    <property type="entry name" value="MAJOR FACILITATOR SUPERFAMILY (MFS) PROFILE DOMAIN-CONTAINING PROTEIN"/>
    <property type="match status" value="1"/>
</dbReference>
<dbReference type="AlphaFoldDB" id="A0A061AR08"/>
<feature type="transmembrane region" description="Helical" evidence="6">
    <location>
        <begin position="119"/>
        <end position="141"/>
    </location>
</feature>
<dbReference type="Gene3D" id="1.20.1250.20">
    <property type="entry name" value="MFS general substrate transporter like domains"/>
    <property type="match status" value="1"/>
</dbReference>
<feature type="transmembrane region" description="Helical" evidence="6">
    <location>
        <begin position="274"/>
        <end position="293"/>
    </location>
</feature>
<protein>
    <submittedName>
        <fullName evidence="7">RHTO0S02e11474g1_1</fullName>
    </submittedName>
</protein>
<feature type="transmembrane region" description="Helical" evidence="6">
    <location>
        <begin position="528"/>
        <end position="550"/>
    </location>
</feature>
<dbReference type="GO" id="GO:0005886">
    <property type="term" value="C:plasma membrane"/>
    <property type="evidence" value="ECO:0007669"/>
    <property type="project" value="TreeGrafter"/>
</dbReference>
<feature type="transmembrane region" description="Helical" evidence="6">
    <location>
        <begin position="395"/>
        <end position="413"/>
    </location>
</feature>
<dbReference type="OrthoDB" id="2533084at2759"/>
<feature type="transmembrane region" description="Helical" evidence="6">
    <location>
        <begin position="461"/>
        <end position="485"/>
    </location>
</feature>
<organism evidence="7">
    <name type="scientific">Rhodotorula toruloides</name>
    <name type="common">Yeast</name>
    <name type="synonym">Rhodosporidium toruloides</name>
    <dbReference type="NCBI Taxonomy" id="5286"/>
    <lineage>
        <taxon>Eukaryota</taxon>
        <taxon>Fungi</taxon>
        <taxon>Dikarya</taxon>
        <taxon>Basidiomycota</taxon>
        <taxon>Pucciniomycotina</taxon>
        <taxon>Microbotryomycetes</taxon>
        <taxon>Sporidiobolales</taxon>
        <taxon>Sporidiobolaceae</taxon>
        <taxon>Rhodotorula</taxon>
    </lineage>
</organism>
<feature type="transmembrane region" description="Helical" evidence="6">
    <location>
        <begin position="185"/>
        <end position="204"/>
    </location>
</feature>
<feature type="transmembrane region" description="Helical" evidence="6">
    <location>
        <begin position="351"/>
        <end position="375"/>
    </location>
</feature>
<dbReference type="Pfam" id="PF07690">
    <property type="entry name" value="MFS_1"/>
    <property type="match status" value="1"/>
</dbReference>
<proteinExistence type="predicted"/>
<feature type="transmembrane region" description="Helical" evidence="6">
    <location>
        <begin position="210"/>
        <end position="232"/>
    </location>
</feature>
<keyword evidence="2 6" id="KW-0812">Transmembrane</keyword>
<dbReference type="SUPFAM" id="SSF103473">
    <property type="entry name" value="MFS general substrate transporter"/>
    <property type="match status" value="1"/>
</dbReference>
<keyword evidence="3 6" id="KW-1133">Transmembrane helix</keyword>
<dbReference type="GO" id="GO:0022857">
    <property type="term" value="F:transmembrane transporter activity"/>
    <property type="evidence" value="ECO:0007669"/>
    <property type="project" value="InterPro"/>
</dbReference>
<feature type="region of interest" description="Disordered" evidence="5">
    <location>
        <begin position="1"/>
        <end position="33"/>
    </location>
</feature>